<comment type="caution">
    <text evidence="2">The sequence shown here is derived from an EMBL/GenBank/DDBJ whole genome shotgun (WGS) entry which is preliminary data.</text>
</comment>
<dbReference type="Proteomes" id="UP000029737">
    <property type="component" value="Unassembled WGS sequence"/>
</dbReference>
<name>A0ABR4X9P5_9ACTN</name>
<sequence>MPEITVPLGLLLALARDAELGRTLRQWQAAAWAAESAESIAAAENWHRVAAAPTFAEVQRRRAEPGPLAGIRESPERMRRWVETGHSGEVAA</sequence>
<evidence type="ECO:0000313" key="3">
    <source>
        <dbReference type="Proteomes" id="UP000029737"/>
    </source>
</evidence>
<gene>
    <name evidence="2" type="ORF">IL38_00765</name>
</gene>
<feature type="compositionally biased region" description="Basic and acidic residues" evidence="1">
    <location>
        <begin position="73"/>
        <end position="83"/>
    </location>
</feature>
<accession>A0ABR4X9P5</accession>
<evidence type="ECO:0000313" key="2">
    <source>
        <dbReference type="EMBL" id="KGI83190.1"/>
    </source>
</evidence>
<reference evidence="2 3" key="1">
    <citation type="journal article" date="2014" name="PLoS ONE">
        <title>Identification and Characterization of a New Erythromycin Biosynthetic Gene Cluster in Actinopolyspora erythraea YIM90600, a Novel Erythronolide-Producing Halophilic Actinomycete Isolated from Salt Field.</title>
        <authorList>
            <person name="Chen D."/>
            <person name="Feng J."/>
            <person name="Huang L."/>
            <person name="Zhang Q."/>
            <person name="Wu J."/>
            <person name="Zhu X."/>
            <person name="Duan Y."/>
            <person name="Xu Z."/>
        </authorList>
    </citation>
    <scope>NUCLEOTIDE SEQUENCE [LARGE SCALE GENOMIC DNA]</scope>
    <source>
        <strain evidence="2 3">YIM90600</strain>
    </source>
</reference>
<protein>
    <submittedName>
        <fullName evidence="2">Uncharacterized protein</fullName>
    </submittedName>
</protein>
<proteinExistence type="predicted"/>
<keyword evidence="3" id="KW-1185">Reference proteome</keyword>
<organism evidence="2 3">
    <name type="scientific">Actinopolyspora erythraea</name>
    <dbReference type="NCBI Taxonomy" id="414996"/>
    <lineage>
        <taxon>Bacteria</taxon>
        <taxon>Bacillati</taxon>
        <taxon>Actinomycetota</taxon>
        <taxon>Actinomycetes</taxon>
        <taxon>Actinopolysporales</taxon>
        <taxon>Actinopolysporaceae</taxon>
        <taxon>Actinopolyspora</taxon>
    </lineage>
</organism>
<evidence type="ECO:0000256" key="1">
    <source>
        <dbReference type="SAM" id="MobiDB-lite"/>
    </source>
</evidence>
<feature type="region of interest" description="Disordered" evidence="1">
    <location>
        <begin position="61"/>
        <end position="92"/>
    </location>
</feature>
<dbReference type="RefSeq" id="WP_043569411.1">
    <property type="nucleotide sequence ID" value="NZ_CP022752.1"/>
</dbReference>
<dbReference type="EMBL" id="JPMV01000001">
    <property type="protein sequence ID" value="KGI83190.1"/>
    <property type="molecule type" value="Genomic_DNA"/>
</dbReference>